<evidence type="ECO:0000256" key="5">
    <source>
        <dbReference type="ARBA" id="ARBA00022989"/>
    </source>
</evidence>
<feature type="domain" description="Sulfatase N-terminal" evidence="10">
    <location>
        <begin position="193"/>
        <end position="446"/>
    </location>
</feature>
<dbReference type="AlphaFoldDB" id="A0A5Y6G7Z9"/>
<evidence type="ECO:0000256" key="1">
    <source>
        <dbReference type="ARBA" id="ARBA00004651"/>
    </source>
</evidence>
<dbReference type="CDD" id="cd16017">
    <property type="entry name" value="LptA"/>
    <property type="match status" value="1"/>
</dbReference>
<dbReference type="EMBL" id="AAJCSA010000004">
    <property type="protein sequence ID" value="ECK6744103.1"/>
    <property type="molecule type" value="Genomic_DNA"/>
</dbReference>
<evidence type="ECO:0000259" key="10">
    <source>
        <dbReference type="Pfam" id="PF00884"/>
    </source>
</evidence>
<evidence type="ECO:0000256" key="2">
    <source>
        <dbReference type="ARBA" id="ARBA00022475"/>
    </source>
</evidence>
<evidence type="ECO:0000256" key="3">
    <source>
        <dbReference type="ARBA" id="ARBA00022679"/>
    </source>
</evidence>
<dbReference type="PROSITE" id="PS51257">
    <property type="entry name" value="PROKAR_LIPOPROTEIN"/>
    <property type="match status" value="1"/>
</dbReference>
<dbReference type="InterPro" id="IPR000917">
    <property type="entry name" value="Sulfatase_N"/>
</dbReference>
<dbReference type="Gene3D" id="3.40.720.10">
    <property type="entry name" value="Alkaline Phosphatase, subunit A"/>
    <property type="match status" value="1"/>
</dbReference>
<keyword evidence="5 9" id="KW-1133">Transmembrane helix</keyword>
<evidence type="ECO:0000256" key="8">
    <source>
        <dbReference type="SAM" id="MobiDB-lite"/>
    </source>
</evidence>
<feature type="transmembrane region" description="Helical" evidence="9">
    <location>
        <begin position="108"/>
        <end position="125"/>
    </location>
</feature>
<evidence type="ECO:0000256" key="4">
    <source>
        <dbReference type="ARBA" id="ARBA00022692"/>
    </source>
</evidence>
<dbReference type="PANTHER" id="PTHR30443:SF4">
    <property type="entry name" value="PHOSPHOETHANOLAMINE TRANSFERASE OPGE-RELATED"/>
    <property type="match status" value="1"/>
</dbReference>
<keyword evidence="3 11" id="KW-0808">Transferase</keyword>
<proteinExistence type="inferred from homology"/>
<dbReference type="InterPro" id="IPR017850">
    <property type="entry name" value="Alkaline_phosphatase_core_sf"/>
</dbReference>
<comment type="similarity">
    <text evidence="7">Belongs to the phosphoethanolamine transferase family.</text>
</comment>
<comment type="subcellular location">
    <subcellularLocation>
        <location evidence="1">Cell membrane</location>
        <topology evidence="1">Multi-pass membrane protein</topology>
    </subcellularLocation>
</comment>
<accession>A0A5Y6G7Z9</accession>
<feature type="region of interest" description="Disordered" evidence="8">
    <location>
        <begin position="481"/>
        <end position="500"/>
    </location>
</feature>
<feature type="transmembrane region" description="Helical" evidence="9">
    <location>
        <begin position="137"/>
        <end position="154"/>
    </location>
</feature>
<evidence type="ECO:0000256" key="9">
    <source>
        <dbReference type="SAM" id="Phobius"/>
    </source>
</evidence>
<sequence>MNIRKLFCPGNTPRIILFLFFFVVSVITTIACGYTEKNATGNVLLLFLLLLLAHRNTLTSITALLFLFCCALYAPAGMTYGKINNSFIVALLQTTADEAAEFTGMIPVYHFLVSAAILVFMVIFWRTHHRGQRNAMALLLFVLCSVNSWPLRMVKGTVVGTTDTLREMQRYEQLSRHGADSWKILPGAPLYDTIVIVTGESVRRDYMSVYGYPEPTTPWLNTAPGLFIDGYTSAAASTVPSLSRTLIYDYEQNPDSGNNVVALAAKAGYSTWWISNQGKLGEHDTRISVIASDAEHTVFLKKGSFASRKTDDMLLLQETERALADTSTPKVIFLHMMGSHPNPCDRLHSWQNNYLEQYSRKIACYLASISKLDNFLGQLDGILRRYSRHFAMLYFSDHGLSVSDSANPVHHDGHVQGGYSVPLIITASDITSHQSVSRKISARHFAGIFQWLTGIRTENIPPFNPLTDEDNEPIMVFNGDKNVPTDSLESQPLILPGKGK</sequence>
<feature type="transmembrane region" description="Helical" evidence="9">
    <location>
        <begin position="15"/>
        <end position="34"/>
    </location>
</feature>
<keyword evidence="2" id="KW-1003">Cell membrane</keyword>
<evidence type="ECO:0000313" key="11">
    <source>
        <dbReference type="EMBL" id="ECK6744103.1"/>
    </source>
</evidence>
<evidence type="ECO:0000256" key="6">
    <source>
        <dbReference type="ARBA" id="ARBA00023136"/>
    </source>
</evidence>
<keyword evidence="4 9" id="KW-0812">Transmembrane</keyword>
<gene>
    <name evidence="11" type="ORF">FSD28_09445</name>
</gene>
<name>A0A5Y6G7Z9_SALER</name>
<dbReference type="PANTHER" id="PTHR30443">
    <property type="entry name" value="INNER MEMBRANE PROTEIN"/>
    <property type="match status" value="1"/>
</dbReference>
<reference evidence="11" key="1">
    <citation type="submission" date="2019-08" db="EMBL/GenBank/DDBJ databases">
        <authorList>
            <consortium name="PulseNet: The National Subtyping Network for Foodborne Disease Surveillance"/>
            <person name="Tarr C.L."/>
            <person name="Trees E."/>
            <person name="Katz L.S."/>
            <person name="Carleton-Romer H.A."/>
            <person name="Stroika S."/>
            <person name="Kucerova Z."/>
            <person name="Roache K.F."/>
            <person name="Sabol A.L."/>
            <person name="Besser J."/>
            <person name="Gerner-Smidt P."/>
        </authorList>
    </citation>
    <scope>NUCLEOTIDE SEQUENCE</scope>
    <source>
        <strain evidence="11">PNUSAS076026</strain>
    </source>
</reference>
<comment type="caution">
    <text evidence="11">The sequence shown here is derived from an EMBL/GenBank/DDBJ whole genome shotgun (WGS) entry which is preliminary data.</text>
</comment>
<protein>
    <submittedName>
        <fullName evidence="11">Phosphoethanolamine transferase</fullName>
    </submittedName>
</protein>
<feature type="transmembrane region" description="Helical" evidence="9">
    <location>
        <begin position="46"/>
        <end position="74"/>
    </location>
</feature>
<dbReference type="GO" id="GO:0009244">
    <property type="term" value="P:lipopolysaccharide core region biosynthetic process"/>
    <property type="evidence" value="ECO:0007669"/>
    <property type="project" value="TreeGrafter"/>
</dbReference>
<dbReference type="Pfam" id="PF00884">
    <property type="entry name" value="Sulfatase"/>
    <property type="match status" value="1"/>
</dbReference>
<dbReference type="InterPro" id="IPR040423">
    <property type="entry name" value="PEA_transferase"/>
</dbReference>
<organism evidence="11">
    <name type="scientific">Salmonella enterica</name>
    <name type="common">Salmonella choleraesuis</name>
    <dbReference type="NCBI Taxonomy" id="28901"/>
    <lineage>
        <taxon>Bacteria</taxon>
        <taxon>Pseudomonadati</taxon>
        <taxon>Pseudomonadota</taxon>
        <taxon>Gammaproteobacteria</taxon>
        <taxon>Enterobacterales</taxon>
        <taxon>Enterobacteriaceae</taxon>
        <taxon>Salmonella</taxon>
    </lineage>
</organism>
<evidence type="ECO:0000256" key="7">
    <source>
        <dbReference type="ARBA" id="ARBA00038481"/>
    </source>
</evidence>
<dbReference type="GO" id="GO:0016776">
    <property type="term" value="F:phosphotransferase activity, phosphate group as acceptor"/>
    <property type="evidence" value="ECO:0007669"/>
    <property type="project" value="TreeGrafter"/>
</dbReference>
<keyword evidence="6 9" id="KW-0472">Membrane</keyword>
<dbReference type="InterPro" id="IPR058130">
    <property type="entry name" value="PEA_transf_C"/>
</dbReference>
<dbReference type="SUPFAM" id="SSF53649">
    <property type="entry name" value="Alkaline phosphatase-like"/>
    <property type="match status" value="1"/>
</dbReference>
<dbReference type="GO" id="GO:0005886">
    <property type="term" value="C:plasma membrane"/>
    <property type="evidence" value="ECO:0007669"/>
    <property type="project" value="UniProtKB-SubCell"/>
</dbReference>
<dbReference type="RefSeq" id="WP_021533886.1">
    <property type="nucleotide sequence ID" value="NZ_CBKKCL010000005.1"/>
</dbReference>